<dbReference type="GeneID" id="19309318"/>
<keyword evidence="1" id="KW-0812">Transmembrane</keyword>
<dbReference type="EMBL" id="KB469298">
    <property type="protein sequence ID" value="EPQ57740.1"/>
    <property type="molecule type" value="Genomic_DNA"/>
</dbReference>
<dbReference type="AlphaFoldDB" id="S7RST6"/>
<feature type="transmembrane region" description="Helical" evidence="1">
    <location>
        <begin position="228"/>
        <end position="251"/>
    </location>
</feature>
<evidence type="ECO:0008006" key="4">
    <source>
        <dbReference type="Google" id="ProtNLM"/>
    </source>
</evidence>
<keyword evidence="1" id="KW-1133">Transmembrane helix</keyword>
<dbReference type="Proteomes" id="UP000030669">
    <property type="component" value="Unassembled WGS sequence"/>
</dbReference>
<dbReference type="RefSeq" id="XP_007863105.1">
    <property type="nucleotide sequence ID" value="XM_007864914.1"/>
</dbReference>
<dbReference type="OrthoDB" id="3186354at2759"/>
<organism evidence="2 3">
    <name type="scientific">Gloeophyllum trabeum (strain ATCC 11539 / FP-39264 / Madison 617)</name>
    <name type="common">Brown rot fungus</name>
    <dbReference type="NCBI Taxonomy" id="670483"/>
    <lineage>
        <taxon>Eukaryota</taxon>
        <taxon>Fungi</taxon>
        <taxon>Dikarya</taxon>
        <taxon>Basidiomycota</taxon>
        <taxon>Agaricomycotina</taxon>
        <taxon>Agaricomycetes</taxon>
        <taxon>Gloeophyllales</taxon>
        <taxon>Gloeophyllaceae</taxon>
        <taxon>Gloeophyllum</taxon>
    </lineage>
</organism>
<protein>
    <recommendedName>
        <fullName evidence="4">G protein-coupled receptor</fullName>
    </recommendedName>
</protein>
<reference evidence="2 3" key="1">
    <citation type="journal article" date="2012" name="Science">
        <title>The Paleozoic origin of enzymatic lignin decomposition reconstructed from 31 fungal genomes.</title>
        <authorList>
            <person name="Floudas D."/>
            <person name="Binder M."/>
            <person name="Riley R."/>
            <person name="Barry K."/>
            <person name="Blanchette R.A."/>
            <person name="Henrissat B."/>
            <person name="Martinez A.T."/>
            <person name="Otillar R."/>
            <person name="Spatafora J.W."/>
            <person name="Yadav J.S."/>
            <person name="Aerts A."/>
            <person name="Benoit I."/>
            <person name="Boyd A."/>
            <person name="Carlson A."/>
            <person name="Copeland A."/>
            <person name="Coutinho P.M."/>
            <person name="de Vries R.P."/>
            <person name="Ferreira P."/>
            <person name="Findley K."/>
            <person name="Foster B."/>
            <person name="Gaskell J."/>
            <person name="Glotzer D."/>
            <person name="Gorecki P."/>
            <person name="Heitman J."/>
            <person name="Hesse C."/>
            <person name="Hori C."/>
            <person name="Igarashi K."/>
            <person name="Jurgens J.A."/>
            <person name="Kallen N."/>
            <person name="Kersten P."/>
            <person name="Kohler A."/>
            <person name="Kuees U."/>
            <person name="Kumar T.K.A."/>
            <person name="Kuo A."/>
            <person name="LaButti K."/>
            <person name="Larrondo L.F."/>
            <person name="Lindquist E."/>
            <person name="Ling A."/>
            <person name="Lombard V."/>
            <person name="Lucas S."/>
            <person name="Lundell T."/>
            <person name="Martin R."/>
            <person name="McLaughlin D.J."/>
            <person name="Morgenstern I."/>
            <person name="Morin E."/>
            <person name="Murat C."/>
            <person name="Nagy L.G."/>
            <person name="Nolan M."/>
            <person name="Ohm R.A."/>
            <person name="Patyshakuliyeva A."/>
            <person name="Rokas A."/>
            <person name="Ruiz-Duenas F.J."/>
            <person name="Sabat G."/>
            <person name="Salamov A."/>
            <person name="Samejima M."/>
            <person name="Schmutz J."/>
            <person name="Slot J.C."/>
            <person name="St John F."/>
            <person name="Stenlid J."/>
            <person name="Sun H."/>
            <person name="Sun S."/>
            <person name="Syed K."/>
            <person name="Tsang A."/>
            <person name="Wiebenga A."/>
            <person name="Young D."/>
            <person name="Pisabarro A."/>
            <person name="Eastwood D.C."/>
            <person name="Martin F."/>
            <person name="Cullen D."/>
            <person name="Grigoriev I.V."/>
            <person name="Hibbett D.S."/>
        </authorList>
    </citation>
    <scope>NUCLEOTIDE SEQUENCE [LARGE SCALE GENOMIC DNA]</scope>
    <source>
        <strain evidence="2 3">ATCC 11539</strain>
    </source>
</reference>
<gene>
    <name evidence="2" type="ORF">GLOTRDRAFT_91376</name>
</gene>
<keyword evidence="3" id="KW-1185">Reference proteome</keyword>
<keyword evidence="1" id="KW-0472">Membrane</keyword>
<evidence type="ECO:0000313" key="2">
    <source>
        <dbReference type="EMBL" id="EPQ57740.1"/>
    </source>
</evidence>
<dbReference type="HOGENOM" id="CLU_044614_2_1_1"/>
<dbReference type="KEGG" id="gtr:GLOTRDRAFT_91376"/>
<sequence>MYFSVEHPMVMGTYVTLFIGCIRVLVTRKPSSYMTNRMLLLIMIVLFLLSTAEAVVVFLGTFLSTDIVQDAAYPGETLQALREKDTSNMLLSVLDAIIATNKLSYGNMALVHGVEWTVRGHARSSGWVDFCIKSSRHIHNLEACGYLLVYADICAYNVRLHAPLLESAPPPRFIRLYAAEENLRAAYYSTILATNIFLTVSIAGRVCWLNRRIQAQLGQRVRNQYKHVAVLIIESGAIYSICLVASVITLGPGRQSGLLEGSIVPTLLIVLICSGKATDPTLSISARDCGGVIGPAPPLGSESVDGPVLDITGDNVLAQSEKQRERE</sequence>
<feature type="transmembrane region" description="Helical" evidence="1">
    <location>
        <begin position="38"/>
        <end position="63"/>
    </location>
</feature>
<feature type="transmembrane region" description="Helical" evidence="1">
    <location>
        <begin position="6"/>
        <end position="26"/>
    </location>
</feature>
<accession>S7RST6</accession>
<proteinExistence type="predicted"/>
<name>S7RST6_GLOTA</name>
<evidence type="ECO:0000313" key="3">
    <source>
        <dbReference type="Proteomes" id="UP000030669"/>
    </source>
</evidence>
<evidence type="ECO:0000256" key="1">
    <source>
        <dbReference type="SAM" id="Phobius"/>
    </source>
</evidence>
<feature type="transmembrane region" description="Helical" evidence="1">
    <location>
        <begin position="185"/>
        <end position="208"/>
    </location>
</feature>